<dbReference type="Gene3D" id="1.10.150.130">
    <property type="match status" value="1"/>
</dbReference>
<dbReference type="Proteomes" id="UP000830375">
    <property type="component" value="Unassembled WGS sequence"/>
</dbReference>
<keyword evidence="3" id="KW-0240">DNA-directed RNA polymerase</keyword>
<dbReference type="GO" id="GO:0000428">
    <property type="term" value="C:DNA-directed RNA polymerase complex"/>
    <property type="evidence" value="ECO:0007669"/>
    <property type="project" value="UniProtKB-KW"/>
</dbReference>
<organism evidence="3 4">
    <name type="scientific">Labeo rohita</name>
    <name type="common">Indian major carp</name>
    <name type="synonym">Cyprinus rohita</name>
    <dbReference type="NCBI Taxonomy" id="84645"/>
    <lineage>
        <taxon>Eukaryota</taxon>
        <taxon>Metazoa</taxon>
        <taxon>Chordata</taxon>
        <taxon>Craniata</taxon>
        <taxon>Vertebrata</taxon>
        <taxon>Euteleostomi</taxon>
        <taxon>Actinopterygii</taxon>
        <taxon>Neopterygii</taxon>
        <taxon>Teleostei</taxon>
        <taxon>Ostariophysi</taxon>
        <taxon>Cypriniformes</taxon>
        <taxon>Cyprinidae</taxon>
        <taxon>Labeoninae</taxon>
        <taxon>Labeonini</taxon>
        <taxon>Labeo</taxon>
    </lineage>
</organism>
<dbReference type="InterPro" id="IPR010998">
    <property type="entry name" value="Integrase_recombinase_N"/>
</dbReference>
<protein>
    <submittedName>
        <fullName evidence="3">DNA-directed RNA polymerase subunit B</fullName>
    </submittedName>
</protein>
<name>A0ABQ8LB11_LABRO</name>
<dbReference type="SUPFAM" id="SSF47823">
    <property type="entry name" value="lambda integrase-like, N-terminal domain"/>
    <property type="match status" value="1"/>
</dbReference>
<sequence length="475" mass="50071">MDALPRGGEADMESFWSSPSGSFCHEGEHAMSPLVLSSSSSSPGAGCHGTDVAEALSVCISPDCSAPGSSRESAPGRGVPPSSSPVLTGPSLVLGPDFSPRRLSMGDSRQEGSPLTGRGHCVPPSPGAVEALGVAPEGAQLLASGLSTEHDPVNCPVGTVLEFLQDRLSAGLSHSTLKVYVAAIAAYHAPLGGLSVGKDPLVSRFLHGALRLRPPVHSCVPSWDLSLRVGDLQALSVAPSFLDFAAGLAKAFLHLRPGYIPKVPSSAPRPVVLQAFCPPPFWEPDQQKLNCVFPVQALDTYVRRAAMWRKSDQLFICYGPAKQGFPATKQTLSCWIVDAITCAYESSGLPPPLGVKAHSTQSVSASKAFLEGVSKQDICNAAGWSTPLLLSGFMTWTCKPLLALLSFVLALSRQGLGFWWHGHLVPIAFLVAARVPEGEHLSFLVGDVTPPMTSRFFIGLITHVIQSVVTLKAFS</sequence>
<accession>A0ABQ8LB11</accession>
<evidence type="ECO:0000313" key="3">
    <source>
        <dbReference type="EMBL" id="KAI2647883.1"/>
    </source>
</evidence>
<dbReference type="PANTHER" id="PTHR35617:SF3">
    <property type="entry name" value="CORE-BINDING (CB) DOMAIN-CONTAINING PROTEIN"/>
    <property type="match status" value="1"/>
</dbReference>
<dbReference type="PANTHER" id="PTHR35617">
    <property type="entry name" value="PHAGE_INTEGRASE DOMAIN-CONTAINING PROTEIN"/>
    <property type="match status" value="1"/>
</dbReference>
<reference evidence="3 4" key="1">
    <citation type="submission" date="2022-01" db="EMBL/GenBank/DDBJ databases">
        <title>A high-quality chromosome-level genome assembly of rohu carp, Labeo rohita.</title>
        <authorList>
            <person name="Arick M.A. II"/>
            <person name="Hsu C.-Y."/>
            <person name="Magbanua Z."/>
            <person name="Pechanova O."/>
            <person name="Grover C."/>
            <person name="Miller E."/>
            <person name="Thrash A."/>
            <person name="Ezzel L."/>
            <person name="Alam S."/>
            <person name="Benzie J."/>
            <person name="Hamilton M."/>
            <person name="Karsi A."/>
            <person name="Lawrence M.L."/>
            <person name="Peterson D.G."/>
        </authorList>
    </citation>
    <scope>NUCLEOTIDE SEQUENCE [LARGE SCALE GENOMIC DNA]</scope>
    <source>
        <strain evidence="4">BAU-BD-2019</strain>
        <tissue evidence="3">Blood</tissue>
    </source>
</reference>
<dbReference type="EMBL" id="JACTAM010000092">
    <property type="protein sequence ID" value="KAI2647883.1"/>
    <property type="molecule type" value="Genomic_DNA"/>
</dbReference>
<evidence type="ECO:0000256" key="2">
    <source>
        <dbReference type="SAM" id="MobiDB-lite"/>
    </source>
</evidence>
<evidence type="ECO:0000313" key="4">
    <source>
        <dbReference type="Proteomes" id="UP000830375"/>
    </source>
</evidence>
<feature type="region of interest" description="Disordered" evidence="2">
    <location>
        <begin position="64"/>
        <end position="121"/>
    </location>
</feature>
<comment type="caution">
    <text evidence="3">The sequence shown here is derived from an EMBL/GenBank/DDBJ whole genome shotgun (WGS) entry which is preliminary data.</text>
</comment>
<proteinExistence type="predicted"/>
<keyword evidence="1" id="KW-0238">DNA-binding</keyword>
<evidence type="ECO:0000256" key="1">
    <source>
        <dbReference type="ARBA" id="ARBA00023125"/>
    </source>
</evidence>
<keyword evidence="3" id="KW-0804">Transcription</keyword>
<gene>
    <name evidence="3" type="ORF">H4Q32_030796</name>
</gene>
<keyword evidence="4" id="KW-1185">Reference proteome</keyword>